<dbReference type="PaxDb" id="4097-A0A1S3Z5X8"/>
<dbReference type="OrthoDB" id="4206278at2759"/>
<feature type="compositionally biased region" description="Low complexity" evidence="1">
    <location>
        <begin position="172"/>
        <end position="187"/>
    </location>
</feature>
<dbReference type="PANTHER" id="PTHR46325:SF12">
    <property type="entry name" value="CRIB DOMAIN-CONTAINING PROTEIN RIC11-LIKE ISOFORM X1"/>
    <property type="match status" value="1"/>
</dbReference>
<evidence type="ECO:0000313" key="5">
    <source>
        <dbReference type="RefSeq" id="XP_016459754.1"/>
    </source>
</evidence>
<dbReference type="Pfam" id="PF00786">
    <property type="entry name" value="PBD"/>
    <property type="match status" value="1"/>
</dbReference>
<keyword evidence="2" id="KW-0472">Membrane</keyword>
<dbReference type="CDD" id="cd00132">
    <property type="entry name" value="CRIB"/>
    <property type="match status" value="1"/>
</dbReference>
<protein>
    <submittedName>
        <fullName evidence="5">CRIB domain-containing protein RIC1-like</fullName>
    </submittedName>
    <submittedName>
        <fullName evidence="5">CRIB domain-containing protein RIC11-like</fullName>
    </submittedName>
</protein>
<dbReference type="GeneID" id="107783290"/>
<dbReference type="RefSeq" id="XP_016459754.1">
    <property type="nucleotide sequence ID" value="XM_016604268.2"/>
</dbReference>
<feature type="transmembrane region" description="Helical" evidence="2">
    <location>
        <begin position="32"/>
        <end position="54"/>
    </location>
</feature>
<accession>A0A1S3Z5X8</accession>
<dbReference type="InterPro" id="IPR000095">
    <property type="entry name" value="CRIB_dom"/>
</dbReference>
<dbReference type="OMA" id="WSSQGCG"/>
<sequence length="209" mass="22854">MQLKGDKISCPFSSPFFLRGLSVYLKRRRNQFFLLAWSFCLCCVSFLSRVLLAFGEFIAYTMATKVKGIYKYITSIFVVKERELEIGCPTDVKHVAHIGWEGPSGNTPTWMKAFKAGPEFAATSIGSSGSAWSSQGCGEIARQKTAANVYKDMTTSDVASPPRKHKRRKPKSTSSPKSSSPSTLRSSRAAKPKAKSGEGNPKPATVEVA</sequence>
<name>A0A1S3Z5X8_TOBAC</name>
<evidence type="ECO:0000256" key="1">
    <source>
        <dbReference type="SAM" id="MobiDB-lite"/>
    </source>
</evidence>
<dbReference type="STRING" id="4097.A0A1S3Z5X8"/>
<feature type="domain" description="CRIB" evidence="3">
    <location>
        <begin position="86"/>
        <end position="99"/>
    </location>
</feature>
<reference evidence="4" key="1">
    <citation type="journal article" date="2014" name="Nat. Commun.">
        <title>The tobacco genome sequence and its comparison with those of tomato and potato.</title>
        <authorList>
            <person name="Sierro N."/>
            <person name="Battey J.N."/>
            <person name="Ouadi S."/>
            <person name="Bakaher N."/>
            <person name="Bovet L."/>
            <person name="Willig A."/>
            <person name="Goepfert S."/>
            <person name="Peitsch M.C."/>
            <person name="Ivanov N.V."/>
        </authorList>
    </citation>
    <scope>NUCLEOTIDE SEQUENCE [LARGE SCALE GENOMIC DNA]</scope>
</reference>
<dbReference type="AlphaFoldDB" id="A0A1S3Z5X8"/>
<dbReference type="RefSeq" id="XP_016459754.1">
    <property type="nucleotide sequence ID" value="XM_016604268.1"/>
</dbReference>
<evidence type="ECO:0000259" key="3">
    <source>
        <dbReference type="PROSITE" id="PS50108"/>
    </source>
</evidence>
<dbReference type="KEGG" id="nta:107783290"/>
<keyword evidence="2" id="KW-1133">Transmembrane helix</keyword>
<keyword evidence="4" id="KW-1185">Reference proteome</keyword>
<reference evidence="5" key="2">
    <citation type="submission" date="2025-08" db="UniProtKB">
        <authorList>
            <consortium name="RefSeq"/>
        </authorList>
    </citation>
    <scope>IDENTIFICATION</scope>
    <source>
        <tissue evidence="5">Leaf</tissue>
    </source>
</reference>
<feature type="compositionally biased region" description="Basic residues" evidence="1">
    <location>
        <begin position="162"/>
        <end position="171"/>
    </location>
</feature>
<dbReference type="PROSITE" id="PS50108">
    <property type="entry name" value="CRIB"/>
    <property type="match status" value="1"/>
</dbReference>
<organism evidence="4 5">
    <name type="scientific">Nicotiana tabacum</name>
    <name type="common">Common tobacco</name>
    <dbReference type="NCBI Taxonomy" id="4097"/>
    <lineage>
        <taxon>Eukaryota</taxon>
        <taxon>Viridiplantae</taxon>
        <taxon>Streptophyta</taxon>
        <taxon>Embryophyta</taxon>
        <taxon>Tracheophyta</taxon>
        <taxon>Spermatophyta</taxon>
        <taxon>Magnoliopsida</taxon>
        <taxon>eudicotyledons</taxon>
        <taxon>Gunneridae</taxon>
        <taxon>Pentapetalae</taxon>
        <taxon>asterids</taxon>
        <taxon>lamiids</taxon>
        <taxon>Solanales</taxon>
        <taxon>Solanaceae</taxon>
        <taxon>Nicotianoideae</taxon>
        <taxon>Nicotianeae</taxon>
        <taxon>Nicotiana</taxon>
    </lineage>
</organism>
<keyword evidence="2" id="KW-0812">Transmembrane</keyword>
<gene>
    <name evidence="5" type="primary">LOC107783290</name>
</gene>
<dbReference type="SMART" id="SM00285">
    <property type="entry name" value="PBD"/>
    <property type="match status" value="1"/>
</dbReference>
<dbReference type="PANTHER" id="PTHR46325">
    <property type="entry name" value="CRIB DOMAIN-CONTAINING PROTEIN RIC8"/>
    <property type="match status" value="1"/>
</dbReference>
<feature type="region of interest" description="Disordered" evidence="1">
    <location>
        <begin position="152"/>
        <end position="209"/>
    </location>
</feature>
<evidence type="ECO:0000313" key="4">
    <source>
        <dbReference type="Proteomes" id="UP000790787"/>
    </source>
</evidence>
<evidence type="ECO:0000256" key="2">
    <source>
        <dbReference type="SAM" id="Phobius"/>
    </source>
</evidence>
<dbReference type="Proteomes" id="UP000790787">
    <property type="component" value="Chromosome 14"/>
</dbReference>
<proteinExistence type="predicted"/>